<organism evidence="2 3">
    <name type="scientific">Nesidiocoris tenuis</name>
    <dbReference type="NCBI Taxonomy" id="355587"/>
    <lineage>
        <taxon>Eukaryota</taxon>
        <taxon>Metazoa</taxon>
        <taxon>Ecdysozoa</taxon>
        <taxon>Arthropoda</taxon>
        <taxon>Hexapoda</taxon>
        <taxon>Insecta</taxon>
        <taxon>Pterygota</taxon>
        <taxon>Neoptera</taxon>
        <taxon>Paraneoptera</taxon>
        <taxon>Hemiptera</taxon>
        <taxon>Heteroptera</taxon>
        <taxon>Panheteroptera</taxon>
        <taxon>Cimicomorpha</taxon>
        <taxon>Miridae</taxon>
        <taxon>Dicyphina</taxon>
        <taxon>Nesidiocoris</taxon>
    </lineage>
</organism>
<evidence type="ECO:0000256" key="1">
    <source>
        <dbReference type="SAM" id="MobiDB-lite"/>
    </source>
</evidence>
<accession>A0ABN7AAP7</accession>
<proteinExistence type="predicted"/>
<evidence type="ECO:0000313" key="2">
    <source>
        <dbReference type="EMBL" id="BES89078.1"/>
    </source>
</evidence>
<dbReference type="Proteomes" id="UP001307889">
    <property type="component" value="Chromosome 1"/>
</dbReference>
<dbReference type="EMBL" id="AP028909">
    <property type="protein sequence ID" value="BES89078.1"/>
    <property type="molecule type" value="Genomic_DNA"/>
</dbReference>
<name>A0ABN7AAP7_9HEMI</name>
<protein>
    <submittedName>
        <fullName evidence="2">Uncharacterized protein</fullName>
    </submittedName>
</protein>
<sequence length="164" mass="17946">MKVTPELPLNPRKRKVGGKGYATIEKECSNGIVVRLKAMTKVKVPEEEKLKCRLRSARDRLLTSIECIKTRWQSGSHGIHLGGLSGRDARFWGSSFSHLSSCWVCSGDKTGGGVVLERIGWQELAEDTQNSAFCPGVGRDNGISPEGTGEKQIYSSKIHGNGQF</sequence>
<keyword evidence="3" id="KW-1185">Reference proteome</keyword>
<reference evidence="2 3" key="1">
    <citation type="submission" date="2023-09" db="EMBL/GenBank/DDBJ databases">
        <title>Nesidiocoris tenuis whole genome shotgun sequence.</title>
        <authorList>
            <person name="Shibata T."/>
            <person name="Shimoda M."/>
            <person name="Kobayashi T."/>
            <person name="Uehara T."/>
        </authorList>
    </citation>
    <scope>NUCLEOTIDE SEQUENCE [LARGE SCALE GENOMIC DNA]</scope>
    <source>
        <strain evidence="2 3">Japan</strain>
    </source>
</reference>
<gene>
    <name evidence="2" type="ORF">NTJ_01886</name>
</gene>
<evidence type="ECO:0000313" key="3">
    <source>
        <dbReference type="Proteomes" id="UP001307889"/>
    </source>
</evidence>
<feature type="region of interest" description="Disordered" evidence="1">
    <location>
        <begin position="135"/>
        <end position="164"/>
    </location>
</feature>